<comment type="similarity">
    <text evidence="2">Belongs to the MmpS family.</text>
</comment>
<keyword evidence="4 8" id="KW-0812">Transmembrane</keyword>
<gene>
    <name evidence="9" type="ORF">SAMN06295909_3105</name>
</gene>
<dbReference type="EMBL" id="FXWJ01000005">
    <property type="protein sequence ID" value="SMQ73119.1"/>
    <property type="molecule type" value="Genomic_DNA"/>
</dbReference>
<evidence type="ECO:0000256" key="2">
    <source>
        <dbReference type="ARBA" id="ARBA00007531"/>
    </source>
</evidence>
<dbReference type="Pfam" id="PF05423">
    <property type="entry name" value="Mycobact_memb"/>
    <property type="match status" value="1"/>
</dbReference>
<evidence type="ECO:0000256" key="1">
    <source>
        <dbReference type="ARBA" id="ARBA00004236"/>
    </source>
</evidence>
<proteinExistence type="inferred from homology"/>
<organism evidence="9 10">
    <name type="scientific">Plantibacter elymi</name>
    <name type="common">nom. nud.</name>
    <dbReference type="NCBI Taxonomy" id="199708"/>
    <lineage>
        <taxon>Bacteria</taxon>
        <taxon>Bacillati</taxon>
        <taxon>Actinomycetota</taxon>
        <taxon>Actinomycetes</taxon>
        <taxon>Micrococcales</taxon>
        <taxon>Microbacteriaceae</taxon>
        <taxon>Plantibacter</taxon>
    </lineage>
</organism>
<feature type="transmembrane region" description="Helical" evidence="8">
    <location>
        <begin position="52"/>
        <end position="70"/>
    </location>
</feature>
<evidence type="ECO:0000313" key="9">
    <source>
        <dbReference type="EMBL" id="SMQ73119.1"/>
    </source>
</evidence>
<name>A0ABY1RG69_9MICO</name>
<keyword evidence="6 8" id="KW-0472">Membrane</keyword>
<dbReference type="InterPro" id="IPR038468">
    <property type="entry name" value="MmpS_C"/>
</dbReference>
<feature type="region of interest" description="Disordered" evidence="7">
    <location>
        <begin position="1"/>
        <end position="46"/>
    </location>
</feature>
<dbReference type="Gene3D" id="2.60.40.2880">
    <property type="entry name" value="MmpS1-5, C-terminal soluble domain"/>
    <property type="match status" value="1"/>
</dbReference>
<protein>
    <submittedName>
        <fullName evidence="9">Membrane protein</fullName>
    </submittedName>
</protein>
<keyword evidence="10" id="KW-1185">Reference proteome</keyword>
<evidence type="ECO:0000256" key="8">
    <source>
        <dbReference type="SAM" id="Phobius"/>
    </source>
</evidence>
<feature type="compositionally biased region" description="Pro residues" evidence="7">
    <location>
        <begin position="1"/>
        <end position="11"/>
    </location>
</feature>
<reference evidence="9 10" key="1">
    <citation type="submission" date="2017-04" db="EMBL/GenBank/DDBJ databases">
        <authorList>
            <person name="Varghese N."/>
            <person name="Submissions S."/>
        </authorList>
    </citation>
    <scope>NUCLEOTIDE SEQUENCE [LARGE SCALE GENOMIC DNA]</scope>
    <source>
        <strain evidence="9 10">VKM Ac-1784</strain>
    </source>
</reference>
<evidence type="ECO:0000256" key="4">
    <source>
        <dbReference type="ARBA" id="ARBA00022692"/>
    </source>
</evidence>
<feature type="transmembrane region" description="Helical" evidence="8">
    <location>
        <begin position="76"/>
        <end position="94"/>
    </location>
</feature>
<dbReference type="Proteomes" id="UP000194464">
    <property type="component" value="Unassembled WGS sequence"/>
</dbReference>
<feature type="compositionally biased region" description="Low complexity" evidence="7">
    <location>
        <begin position="12"/>
        <end position="41"/>
    </location>
</feature>
<evidence type="ECO:0000256" key="5">
    <source>
        <dbReference type="ARBA" id="ARBA00022989"/>
    </source>
</evidence>
<dbReference type="RefSeq" id="WP_086474761.1">
    <property type="nucleotide sequence ID" value="NZ_FXWJ01000005.1"/>
</dbReference>
<comment type="subcellular location">
    <subcellularLocation>
        <location evidence="1">Cell membrane</location>
    </subcellularLocation>
</comment>
<sequence length="252" mass="25917">MSYPEQPPSPQEPYGQQPYGQAPQGQQPYGQAPYGQPGFGQPTPPPAKTGNGLGLAALIIGVVALIGAFIPFVNFVSGFLAFVGLVLGIIALFLKNKSKGLAIAGTVLSLIAMILSIILAITYTAGFAGAVSEGIKTAQAESSAEADRDVTVVYEVTGTSAASSITYMTFTDGNSGTEQANDQALPFTKEFTIKAGGTFDYSSFYVMAMNGADDAGEISCKITVDGKVLAENTSTGAYASASCSASSMDLNE</sequence>
<evidence type="ECO:0000256" key="3">
    <source>
        <dbReference type="ARBA" id="ARBA00022475"/>
    </source>
</evidence>
<evidence type="ECO:0000256" key="7">
    <source>
        <dbReference type="SAM" id="MobiDB-lite"/>
    </source>
</evidence>
<comment type="caution">
    <text evidence="9">The sequence shown here is derived from an EMBL/GenBank/DDBJ whole genome shotgun (WGS) entry which is preliminary data.</text>
</comment>
<feature type="transmembrane region" description="Helical" evidence="8">
    <location>
        <begin position="101"/>
        <end position="123"/>
    </location>
</feature>
<keyword evidence="5 8" id="KW-1133">Transmembrane helix</keyword>
<dbReference type="InterPro" id="IPR008693">
    <property type="entry name" value="MmpS"/>
</dbReference>
<keyword evidence="3" id="KW-1003">Cell membrane</keyword>
<accession>A0ABY1RG69</accession>
<evidence type="ECO:0000313" key="10">
    <source>
        <dbReference type="Proteomes" id="UP000194464"/>
    </source>
</evidence>
<evidence type="ECO:0000256" key="6">
    <source>
        <dbReference type="ARBA" id="ARBA00023136"/>
    </source>
</evidence>